<proteinExistence type="predicted"/>
<name>A0A6C0J0N9_9ZZZZ</name>
<dbReference type="Pfam" id="PF08706">
    <property type="entry name" value="D5_N"/>
    <property type="match status" value="1"/>
</dbReference>
<evidence type="ECO:0000256" key="1">
    <source>
        <dbReference type="ARBA" id="ARBA00022741"/>
    </source>
</evidence>
<dbReference type="InterPro" id="IPR027417">
    <property type="entry name" value="P-loop_NTPase"/>
</dbReference>
<dbReference type="InterPro" id="IPR045455">
    <property type="entry name" value="NrS-1_pol-like_helicase"/>
</dbReference>
<accession>A0A6C0J0N9</accession>
<evidence type="ECO:0000259" key="3">
    <source>
        <dbReference type="PROSITE" id="PS51206"/>
    </source>
</evidence>
<dbReference type="AlphaFoldDB" id="A0A6C0J0N9"/>
<feature type="domain" description="SF3 helicase" evidence="3">
    <location>
        <begin position="347"/>
        <end position="512"/>
    </location>
</feature>
<keyword evidence="2" id="KW-0067">ATP-binding</keyword>
<dbReference type="EMBL" id="MN740292">
    <property type="protein sequence ID" value="QHT98360.1"/>
    <property type="molecule type" value="Genomic_DNA"/>
</dbReference>
<keyword evidence="1" id="KW-0547">Nucleotide-binding</keyword>
<dbReference type="InterPro" id="IPR014818">
    <property type="entry name" value="Phage/plasmid_primase_P4_C"/>
</dbReference>
<protein>
    <recommendedName>
        <fullName evidence="3">SF3 helicase domain-containing protein</fullName>
    </recommendedName>
</protein>
<dbReference type="Pfam" id="PF19263">
    <property type="entry name" value="DUF5906"/>
    <property type="match status" value="1"/>
</dbReference>
<dbReference type="SUPFAM" id="SSF52540">
    <property type="entry name" value="P-loop containing nucleoside triphosphate hydrolases"/>
    <property type="match status" value="1"/>
</dbReference>
<reference evidence="4" key="1">
    <citation type="journal article" date="2020" name="Nature">
        <title>Giant virus diversity and host interactions through global metagenomics.</title>
        <authorList>
            <person name="Schulz F."/>
            <person name="Roux S."/>
            <person name="Paez-Espino D."/>
            <person name="Jungbluth S."/>
            <person name="Walsh D.A."/>
            <person name="Denef V.J."/>
            <person name="McMahon K.D."/>
            <person name="Konstantinidis K.T."/>
            <person name="Eloe-Fadrosh E.A."/>
            <person name="Kyrpides N.C."/>
            <person name="Woyke T."/>
        </authorList>
    </citation>
    <scope>NUCLEOTIDE SEQUENCE</scope>
    <source>
        <strain evidence="4">GVMAG-M-3300025652-16</strain>
    </source>
</reference>
<dbReference type="InterPro" id="IPR014015">
    <property type="entry name" value="Helicase_SF3_DNA-vir"/>
</dbReference>
<sequence>MDITHFIDKEPNRYEALAELQKQSIQSMNEDALRNIVVNFENYWDLRTEDFRNARELGYRQFIHEGNYDENNNPIVGRIDILAVKGIREKQRRFLVDLKGRVKALNLQTKEDDEGTTLVMRIHNVLKQLKDGYDNIRRHYTAYERIANPTALPQTNSFFDASTMCDDDLDNSIPLQKCLIFTLAELEKAKYRRYKGQCCEEHKTEEGYNTRAWEPKMTIEKFVYSLANKDDNFEMWKNFTSKGSIFREVIDNISKCNDNQFPDIEKRRHVWSFKNGVFVGKEWEPTNPNDPEEGFYKCKFYPYDSNDFAVLDPTVISCKYFDQEFNEFPDLERWQDIPTPNFDKVLQYQKFEKEVCNWAYVMGGRLCYNVGELDSWQIIPFFKGIAKSGKSTLITKVFKNFYENQDVRTLSNNIEKKFGLSSIKDAFMFIAPEVKGDLALEQAEFQSLVSGENVSVAVKNKPAEEIPEWKVPGVLGGNEVPGWKDNSGSVLRRILPWNFSKQVRHADPRLDEKLKHELPNILHKCIRAYLEYRNKYGDEDIWDVVPKYFEIIKMQVAKVANSLIHFLESTIVDKAKDQYVPQNLFVAAFNTHCKNNNLGQHKFHEDFYVGPFSSYDIEVRNESVSYRGRQYPVQPVIFGIDLIEDQLMTGNNH</sequence>
<evidence type="ECO:0000256" key="2">
    <source>
        <dbReference type="ARBA" id="ARBA00022840"/>
    </source>
</evidence>
<dbReference type="PROSITE" id="PS51206">
    <property type="entry name" value="SF3_HELICASE_1"/>
    <property type="match status" value="1"/>
</dbReference>
<evidence type="ECO:0000313" key="4">
    <source>
        <dbReference type="EMBL" id="QHT98360.1"/>
    </source>
</evidence>
<organism evidence="4">
    <name type="scientific">viral metagenome</name>
    <dbReference type="NCBI Taxonomy" id="1070528"/>
    <lineage>
        <taxon>unclassified sequences</taxon>
        <taxon>metagenomes</taxon>
        <taxon>organismal metagenomes</taxon>
    </lineage>
</organism>
<dbReference type="GO" id="GO:0005524">
    <property type="term" value="F:ATP binding"/>
    <property type="evidence" value="ECO:0007669"/>
    <property type="project" value="UniProtKB-KW"/>
</dbReference>
<dbReference type="Gene3D" id="3.40.50.300">
    <property type="entry name" value="P-loop containing nucleotide triphosphate hydrolases"/>
    <property type="match status" value="1"/>
</dbReference>